<dbReference type="SUPFAM" id="SSF52540">
    <property type="entry name" value="P-loop containing nucleoside triphosphate hydrolases"/>
    <property type="match status" value="2"/>
</dbReference>
<dbReference type="PROSITE" id="PS50893">
    <property type="entry name" value="ABC_TRANSPORTER_2"/>
    <property type="match status" value="2"/>
</dbReference>
<evidence type="ECO:0000256" key="3">
    <source>
        <dbReference type="ARBA" id="ARBA00022448"/>
    </source>
</evidence>
<feature type="domain" description="ABC transporter" evidence="12">
    <location>
        <begin position="841"/>
        <end position="1083"/>
    </location>
</feature>
<dbReference type="Pfam" id="PF19055">
    <property type="entry name" value="ABC2_membrane_7"/>
    <property type="match status" value="1"/>
</dbReference>
<keyword evidence="7" id="KW-0067">ATP-binding</keyword>
<evidence type="ECO:0000256" key="5">
    <source>
        <dbReference type="ARBA" id="ARBA00022692"/>
    </source>
</evidence>
<feature type="transmembrane region" description="Helical" evidence="11">
    <location>
        <begin position="1458"/>
        <end position="1477"/>
    </location>
</feature>
<evidence type="ECO:0000256" key="1">
    <source>
        <dbReference type="ARBA" id="ARBA00004651"/>
    </source>
</evidence>
<feature type="transmembrane region" description="Helical" evidence="11">
    <location>
        <begin position="1212"/>
        <end position="1235"/>
    </location>
</feature>
<dbReference type="STRING" id="1220188.A0A4V3UPD2"/>
<dbReference type="InterPro" id="IPR034003">
    <property type="entry name" value="ABCG_PDR_2"/>
</dbReference>
<evidence type="ECO:0000256" key="2">
    <source>
        <dbReference type="ARBA" id="ARBA00006012"/>
    </source>
</evidence>
<evidence type="ECO:0000256" key="8">
    <source>
        <dbReference type="ARBA" id="ARBA00022989"/>
    </source>
</evidence>
<dbReference type="FunFam" id="3.40.50.300:FF:003632">
    <property type="entry name" value="ABC multidrug transporter (Eurofung)"/>
    <property type="match status" value="1"/>
</dbReference>
<keyword evidence="3" id="KW-0813">Transport</keyword>
<dbReference type="GO" id="GO:0005524">
    <property type="term" value="F:ATP binding"/>
    <property type="evidence" value="ECO:0007669"/>
    <property type="project" value="UniProtKB-KW"/>
</dbReference>
<dbReference type="EMBL" id="SOSA01000192">
    <property type="protein sequence ID" value="THC94714.1"/>
    <property type="molecule type" value="Genomic_DNA"/>
</dbReference>
<evidence type="ECO:0000256" key="11">
    <source>
        <dbReference type="SAM" id="Phobius"/>
    </source>
</evidence>
<accession>A0A4V3UPD2</accession>
<keyword evidence="6" id="KW-0547">Nucleotide-binding</keyword>
<feature type="transmembrane region" description="Helical" evidence="11">
    <location>
        <begin position="1255"/>
        <end position="1281"/>
    </location>
</feature>
<dbReference type="FunFam" id="3.40.50.300:FF:000054">
    <property type="entry name" value="ABC multidrug transporter atrF"/>
    <property type="match status" value="1"/>
</dbReference>
<dbReference type="Proteomes" id="UP000308092">
    <property type="component" value="Unassembled WGS sequence"/>
</dbReference>
<dbReference type="InterPro" id="IPR027417">
    <property type="entry name" value="P-loop_NTPase"/>
</dbReference>
<feature type="transmembrane region" description="Helical" evidence="11">
    <location>
        <begin position="1301"/>
        <end position="1321"/>
    </location>
</feature>
<evidence type="ECO:0000313" key="13">
    <source>
        <dbReference type="EMBL" id="THC94714.1"/>
    </source>
</evidence>
<evidence type="ECO:0000259" key="12">
    <source>
        <dbReference type="PROSITE" id="PS50893"/>
    </source>
</evidence>
<comment type="subcellular location">
    <subcellularLocation>
        <location evidence="1">Cell membrane</location>
        <topology evidence="1">Multi-pass membrane protein</topology>
    </subcellularLocation>
</comment>
<comment type="similarity">
    <text evidence="2">Belongs to the ABC transporter superfamily. ABCG family. PDR (TC 3.A.1.205) subfamily.</text>
</comment>
<dbReference type="Pfam" id="PF14510">
    <property type="entry name" value="ABC_trans_N"/>
    <property type="match status" value="1"/>
</dbReference>
<evidence type="ECO:0000256" key="7">
    <source>
        <dbReference type="ARBA" id="ARBA00022840"/>
    </source>
</evidence>
<dbReference type="GO" id="GO:0005886">
    <property type="term" value="C:plasma membrane"/>
    <property type="evidence" value="ECO:0007669"/>
    <property type="project" value="UniProtKB-SubCell"/>
</dbReference>
<feature type="transmembrane region" description="Helical" evidence="11">
    <location>
        <begin position="621"/>
        <end position="643"/>
    </location>
</feature>
<dbReference type="CDD" id="cd03232">
    <property type="entry name" value="ABCG_PDR_domain2"/>
    <property type="match status" value="1"/>
</dbReference>
<dbReference type="InterPro" id="IPR013525">
    <property type="entry name" value="ABC2_TM"/>
</dbReference>
<feature type="compositionally biased region" description="Polar residues" evidence="10">
    <location>
        <begin position="44"/>
        <end position="54"/>
    </location>
</feature>
<dbReference type="SMART" id="SM00382">
    <property type="entry name" value="AAA"/>
    <property type="match status" value="2"/>
</dbReference>
<dbReference type="PANTHER" id="PTHR19241">
    <property type="entry name" value="ATP-BINDING CASSETTE TRANSPORTER"/>
    <property type="match status" value="1"/>
</dbReference>
<evidence type="ECO:0000256" key="6">
    <source>
        <dbReference type="ARBA" id="ARBA00022741"/>
    </source>
</evidence>
<feature type="transmembrane region" description="Helical" evidence="11">
    <location>
        <begin position="1181"/>
        <end position="1200"/>
    </location>
</feature>
<dbReference type="InterPro" id="IPR010929">
    <property type="entry name" value="PDR_CDR_ABC"/>
</dbReference>
<keyword evidence="9 11" id="KW-0472">Membrane</keyword>
<dbReference type="Pfam" id="PF06422">
    <property type="entry name" value="PDR_CDR"/>
    <property type="match status" value="1"/>
</dbReference>
<evidence type="ECO:0000313" key="14">
    <source>
        <dbReference type="Proteomes" id="UP000308092"/>
    </source>
</evidence>
<feature type="transmembrane region" description="Helical" evidence="11">
    <location>
        <begin position="545"/>
        <end position="567"/>
    </location>
</feature>
<comment type="caution">
    <text evidence="13">The sequence shown here is derived from an EMBL/GenBank/DDBJ whole genome shotgun (WGS) entry which is preliminary data.</text>
</comment>
<reference evidence="13 14" key="1">
    <citation type="submission" date="2019-03" db="EMBL/GenBank/DDBJ databases">
        <title>The genome sequence of a newly discovered highly antifungal drug resistant Aspergillus species, Aspergillus tanneri NIH 1004.</title>
        <authorList>
            <person name="Mounaud S."/>
            <person name="Singh I."/>
            <person name="Joardar V."/>
            <person name="Pakala S."/>
            <person name="Pakala S."/>
            <person name="Venepally P."/>
            <person name="Hoover J."/>
            <person name="Nierman W."/>
            <person name="Chung J."/>
            <person name="Losada L."/>
        </authorList>
    </citation>
    <scope>NUCLEOTIDE SEQUENCE [LARGE SCALE GENOMIC DNA]</scope>
    <source>
        <strain evidence="13 14">NIH1004</strain>
    </source>
</reference>
<evidence type="ECO:0000256" key="4">
    <source>
        <dbReference type="ARBA" id="ARBA00022475"/>
    </source>
</evidence>
<dbReference type="Pfam" id="PF00005">
    <property type="entry name" value="ABC_tran"/>
    <property type="match status" value="2"/>
</dbReference>
<name>A0A4V3UPD2_9EURO</name>
<dbReference type="GO" id="GO:0140359">
    <property type="term" value="F:ABC-type transporter activity"/>
    <property type="evidence" value="ECO:0007669"/>
    <property type="project" value="InterPro"/>
</dbReference>
<feature type="transmembrane region" description="Helical" evidence="11">
    <location>
        <begin position="509"/>
        <end position="533"/>
    </location>
</feature>
<dbReference type="VEuPathDB" id="FungiDB:EYZ11_005794"/>
<evidence type="ECO:0000256" key="10">
    <source>
        <dbReference type="SAM" id="MobiDB-lite"/>
    </source>
</evidence>
<feature type="transmembrane region" description="Helical" evidence="11">
    <location>
        <begin position="759"/>
        <end position="779"/>
    </location>
</feature>
<dbReference type="GO" id="GO:0016887">
    <property type="term" value="F:ATP hydrolysis activity"/>
    <property type="evidence" value="ECO:0007669"/>
    <property type="project" value="InterPro"/>
</dbReference>
<proteinExistence type="inferred from homology"/>
<protein>
    <recommendedName>
        <fullName evidence="12">ABC transporter domain-containing protein</fullName>
    </recommendedName>
</protein>
<feature type="domain" description="ABC transporter" evidence="12">
    <location>
        <begin position="145"/>
        <end position="400"/>
    </location>
</feature>
<keyword evidence="4" id="KW-1003">Cell membrane</keyword>
<dbReference type="Gene3D" id="3.40.50.300">
    <property type="entry name" value="P-loop containing nucleotide triphosphate hydrolases"/>
    <property type="match status" value="2"/>
</dbReference>
<feature type="transmembrane region" description="Helical" evidence="11">
    <location>
        <begin position="1333"/>
        <end position="1351"/>
    </location>
</feature>
<organism evidence="13 14">
    <name type="scientific">Aspergillus tanneri</name>
    <dbReference type="NCBI Taxonomy" id="1220188"/>
    <lineage>
        <taxon>Eukaryota</taxon>
        <taxon>Fungi</taxon>
        <taxon>Dikarya</taxon>
        <taxon>Ascomycota</taxon>
        <taxon>Pezizomycotina</taxon>
        <taxon>Eurotiomycetes</taxon>
        <taxon>Eurotiomycetidae</taxon>
        <taxon>Eurotiales</taxon>
        <taxon>Aspergillaceae</taxon>
        <taxon>Aspergillus</taxon>
        <taxon>Aspergillus subgen. Circumdati</taxon>
    </lineage>
</organism>
<feature type="region of interest" description="Disordered" evidence="10">
    <location>
        <begin position="1"/>
        <end position="54"/>
    </location>
</feature>
<feature type="transmembrane region" description="Helical" evidence="11">
    <location>
        <begin position="664"/>
        <end position="684"/>
    </location>
</feature>
<feature type="transmembrane region" description="Helical" evidence="11">
    <location>
        <begin position="595"/>
        <end position="615"/>
    </location>
</feature>
<gene>
    <name evidence="13" type="ORF">EYZ11_005794</name>
</gene>
<keyword evidence="8 11" id="KW-1133">Transmembrane helix</keyword>
<keyword evidence="14" id="KW-1185">Reference proteome</keyword>
<dbReference type="PROSITE" id="PS00211">
    <property type="entry name" value="ABC_TRANSPORTER_1"/>
    <property type="match status" value="1"/>
</dbReference>
<keyword evidence="5 11" id="KW-0812">Transmembrane</keyword>
<dbReference type="InterPro" id="IPR003593">
    <property type="entry name" value="AAA+_ATPase"/>
</dbReference>
<dbReference type="InterPro" id="IPR043926">
    <property type="entry name" value="ABCG_dom"/>
</dbReference>
<evidence type="ECO:0000256" key="9">
    <source>
        <dbReference type="ARBA" id="ARBA00023136"/>
    </source>
</evidence>
<dbReference type="Pfam" id="PF01061">
    <property type="entry name" value="ABC2_membrane"/>
    <property type="match status" value="2"/>
</dbReference>
<dbReference type="InterPro" id="IPR003439">
    <property type="entry name" value="ABC_transporter-like_ATP-bd"/>
</dbReference>
<sequence>MMQHTASENIDQDLQKTTVGKPLKTGRLEPHLSASPEVRKQKSESSLWPNSGQSWQEGGVQSLAQVIKAQSTCEMLSSLPESQDQAHLNPNSSKFRAKDWAREFYNLRFQGGDKPLKAGIAFRNLNVCGYGTPTDYQMSVGNAALKMVGMAAELFGIRRKQRVDILRDIDGLLLPGEQLCVLGPPGSGCSTLLKTIAGDILGLEVQPGSYINYQGITPKQMSSAFRGEAIYTAEVDCHFPSLSVGDTLYFAALARVPRKIPGRLSRELYATHLRDVTMAMFGIGHTKNTRVGNDFVRGVSGGERKRVTIAEAALSYAPLQCWDNSTRGLDSANAIEFCKTLRMQSDVFGIASCVAIYQSPQAAYEVFDKVTVLYEGRQIYFGRACDAKTYFENLGFECPESQTTPDFLTSMTSATERVIRPGFTSLAPRTADEFAQRWKDSSERKQLLNQIQQYSQEHPFGGADLQQFSDARKSDKSTKQRGGSPYTLSYWSQIQLCMMREITRIKNELGVPIYMLVNNIVMFLVIGSLFYNLSPSTSSFFGRGATMFMVVILNALGTMLEIISLYGKRQIIEKHKRYALYHPSADSIASMIMDLPYKIVGAIVLNIVLYFMTNLRREPGAFFFFLLIVFTAQLTMSMFFRLLASLTKTLEQAMTPTTVVNLGLVMYAGFAIPSSYMLGWSHWIRYINPVYYAFEALMVNEFHGRDFACSSFVPSGPGYDAVSAEQRVCSIMGSVPGSSTVNGDAFITQSYGYSYSFRWADFGILVGFCVFLCLCHLMASELVAAQRSKGEILVFRRGKIHQKRVKQQQVDDEQPYAGVSSSEMTSSILSPQGVEQQDSIFHWENVCYDITVQGENRRLLDHVDGWVKPGTLTALMGVSGAGKTTLLDVLANRTTMGVITGSMLVDGHPRDNSFQRKTGYVKQQDLHLQTSTVREALEFSALLRQPKHFTRQQKLDYVETVIRLLCMEEYADAIVGVAGSGLNVEQRKRLTIGVELVARPKLLIFLDEPTSGLDSQTSWSICNLMETLTNNGQAILCTIHQPSAILFQRFDRLLLLAPGGKTVYFGEIGKHSHMLMDYLVRNGGPACPAGTNPAEHMLTVTGAAPGSQTEIDWPNVWRNSPEYQAVRDHLTKLKQPVEKPFTAPPTSDRSNDTEFAAPFTTQFFIVSKRVFQHLWRSPSYIYSKMFLCLASALFIGFSFFNGANTQQGLQDQMLGVFMFIIIFVQLVMQIIPAYVSQRTLYESRECQSKTYAWQIFLLSSILSELMWNSLMAVLCFVAWYYPMGVWRNALYTNALHSRSALVILTLWAGFLWSSSLGHLVISGFDFAEMASGLCNFLMLMCMYFCGIIARPDSFPRFWIFMYRVSPMTYLASAFLSATLSDAPMHCSETEVLSFMSPKNQSCEDYMAPYIASSGGVLLNPNTNENGGETCRYCPVDNTNQFLSSMGIDPSTRWRDFGLLWVFFAFNICATILSYWFFRVPKKGKH</sequence>
<dbReference type="InterPro" id="IPR029481">
    <property type="entry name" value="ABC_trans_N"/>
</dbReference>
<dbReference type="InterPro" id="IPR017871">
    <property type="entry name" value="ABC_transporter-like_CS"/>
</dbReference>